<feature type="binding site" evidence="11">
    <location>
        <position position="73"/>
    </location>
    <ligand>
        <name>Zn(2+)</name>
        <dbReference type="ChEBI" id="CHEBI:29105"/>
    </ligand>
</feature>
<dbReference type="Pfam" id="PF07776">
    <property type="entry name" value="zf-AD"/>
    <property type="match status" value="1"/>
</dbReference>
<evidence type="ECO:0000256" key="12">
    <source>
        <dbReference type="SAM" id="MobiDB-lite"/>
    </source>
</evidence>
<dbReference type="FunFam" id="3.30.160.60:FF:000446">
    <property type="entry name" value="Zinc finger protein"/>
    <property type="match status" value="1"/>
</dbReference>
<dbReference type="PANTHER" id="PTHR24384:SF189">
    <property type="entry name" value="C2H2-TYPE DOMAIN-CONTAINING PROTEIN-RELATED"/>
    <property type="match status" value="1"/>
</dbReference>
<keyword evidence="4 10" id="KW-0863">Zinc-finger</keyword>
<dbReference type="InterPro" id="IPR013087">
    <property type="entry name" value="Znf_C2H2_type"/>
</dbReference>
<feature type="domain" description="C2H2-type" evidence="13">
    <location>
        <begin position="354"/>
        <end position="382"/>
    </location>
</feature>
<feature type="domain" description="C2H2-type" evidence="13">
    <location>
        <begin position="559"/>
        <end position="587"/>
    </location>
</feature>
<evidence type="ECO:0000256" key="3">
    <source>
        <dbReference type="ARBA" id="ARBA00022737"/>
    </source>
</evidence>
<feature type="domain" description="C2H2-type" evidence="13">
    <location>
        <begin position="417"/>
        <end position="445"/>
    </location>
</feature>
<proteinExistence type="predicted"/>
<evidence type="ECO:0000256" key="9">
    <source>
        <dbReference type="ARBA" id="ARBA00023242"/>
    </source>
</evidence>
<dbReference type="GO" id="GO:0003682">
    <property type="term" value="F:chromatin binding"/>
    <property type="evidence" value="ECO:0007669"/>
    <property type="project" value="UniProtKB-ARBA"/>
</dbReference>
<dbReference type="GO" id="GO:0000981">
    <property type="term" value="F:DNA-binding transcription factor activity, RNA polymerase II-specific"/>
    <property type="evidence" value="ECO:0007669"/>
    <property type="project" value="TreeGrafter"/>
</dbReference>
<dbReference type="FunFam" id="3.30.160.60:FF:000690">
    <property type="entry name" value="Zinc finger protein 354C"/>
    <property type="match status" value="1"/>
</dbReference>
<evidence type="ECO:0000313" key="16">
    <source>
        <dbReference type="Proteomes" id="UP000789390"/>
    </source>
</evidence>
<dbReference type="SUPFAM" id="SSF57667">
    <property type="entry name" value="beta-beta-alpha zinc fingers"/>
    <property type="match status" value="6"/>
</dbReference>
<dbReference type="FunFam" id="3.30.160.60:FF:001227">
    <property type="entry name" value="Zinc finger and BTB domain containing 41"/>
    <property type="match status" value="1"/>
</dbReference>
<dbReference type="PROSITE" id="PS51915">
    <property type="entry name" value="ZAD"/>
    <property type="match status" value="1"/>
</dbReference>
<keyword evidence="8" id="KW-0804">Transcription</keyword>
<evidence type="ECO:0000256" key="4">
    <source>
        <dbReference type="ARBA" id="ARBA00022771"/>
    </source>
</evidence>
<evidence type="ECO:0000256" key="8">
    <source>
        <dbReference type="ARBA" id="ARBA00023163"/>
    </source>
</evidence>
<dbReference type="FunFam" id="3.30.160.60:FF:000100">
    <property type="entry name" value="Zinc finger 45-like"/>
    <property type="match status" value="1"/>
</dbReference>
<name>A0A8J2WFE6_9CRUS</name>
<feature type="domain" description="ZAD" evidence="14">
    <location>
        <begin position="21"/>
        <end position="97"/>
    </location>
</feature>
<dbReference type="Proteomes" id="UP000789390">
    <property type="component" value="Unassembled WGS sequence"/>
</dbReference>
<gene>
    <name evidence="15" type="ORF">DGAL_LOCUS4837</name>
</gene>
<feature type="domain" description="C2H2-type" evidence="13">
    <location>
        <begin position="300"/>
        <end position="327"/>
    </location>
</feature>
<comment type="subcellular location">
    <subcellularLocation>
        <location evidence="1">Nucleus</location>
    </subcellularLocation>
</comment>
<dbReference type="InterPro" id="IPR050752">
    <property type="entry name" value="C2H2-ZF_domain"/>
</dbReference>
<feature type="domain" description="C2H2-type" evidence="13">
    <location>
        <begin position="446"/>
        <end position="473"/>
    </location>
</feature>
<dbReference type="Gene3D" id="3.40.1800.20">
    <property type="match status" value="1"/>
</dbReference>
<comment type="caution">
    <text evidence="15">The sequence shown here is derived from an EMBL/GenBank/DDBJ whole genome shotgun (WGS) entry which is preliminary data.</text>
</comment>
<feature type="binding site" evidence="11">
    <location>
        <position position="23"/>
    </location>
    <ligand>
        <name>Zn(2+)</name>
        <dbReference type="ChEBI" id="CHEBI:29105"/>
    </ligand>
</feature>
<dbReference type="FunFam" id="3.30.160.60:FF:004160">
    <property type="match status" value="1"/>
</dbReference>
<evidence type="ECO:0000256" key="10">
    <source>
        <dbReference type="PROSITE-ProRule" id="PRU00042"/>
    </source>
</evidence>
<evidence type="ECO:0000259" key="14">
    <source>
        <dbReference type="PROSITE" id="PS51915"/>
    </source>
</evidence>
<evidence type="ECO:0000259" key="13">
    <source>
        <dbReference type="PROSITE" id="PS50157"/>
    </source>
</evidence>
<feature type="region of interest" description="Disordered" evidence="12">
    <location>
        <begin position="640"/>
        <end position="678"/>
    </location>
</feature>
<dbReference type="PROSITE" id="PS00028">
    <property type="entry name" value="ZINC_FINGER_C2H2_1"/>
    <property type="match status" value="10"/>
</dbReference>
<feature type="domain" description="C2H2-type" evidence="13">
    <location>
        <begin position="616"/>
        <end position="643"/>
    </location>
</feature>
<dbReference type="GO" id="GO:0005634">
    <property type="term" value="C:nucleus"/>
    <property type="evidence" value="ECO:0007669"/>
    <property type="project" value="UniProtKB-SubCell"/>
</dbReference>
<feature type="domain" description="C2H2-type" evidence="13">
    <location>
        <begin position="531"/>
        <end position="558"/>
    </location>
</feature>
<evidence type="ECO:0000256" key="7">
    <source>
        <dbReference type="ARBA" id="ARBA00023125"/>
    </source>
</evidence>
<dbReference type="SUPFAM" id="SSF57716">
    <property type="entry name" value="Glucocorticoid receptor-like (DNA-binding domain)"/>
    <property type="match status" value="1"/>
</dbReference>
<dbReference type="Pfam" id="PF13894">
    <property type="entry name" value="zf-C2H2_4"/>
    <property type="match status" value="1"/>
</dbReference>
<feature type="compositionally biased region" description="Acidic residues" evidence="12">
    <location>
        <begin position="164"/>
        <end position="194"/>
    </location>
</feature>
<dbReference type="GO" id="GO:0008270">
    <property type="term" value="F:zinc ion binding"/>
    <property type="evidence" value="ECO:0007669"/>
    <property type="project" value="UniProtKB-UniRule"/>
</dbReference>
<evidence type="ECO:0000313" key="15">
    <source>
        <dbReference type="EMBL" id="CAH0102441.1"/>
    </source>
</evidence>
<keyword evidence="5 11" id="KW-0862">Zinc</keyword>
<dbReference type="FunFam" id="3.30.160.60:FF:000733">
    <property type="entry name" value="Zinc finger protein 236 variant"/>
    <property type="match status" value="1"/>
</dbReference>
<dbReference type="Pfam" id="PF12874">
    <property type="entry name" value="zf-met"/>
    <property type="match status" value="1"/>
</dbReference>
<feature type="domain" description="C2H2-type" evidence="13">
    <location>
        <begin position="386"/>
        <end position="413"/>
    </location>
</feature>
<feature type="domain" description="C2H2-type" evidence="13">
    <location>
        <begin position="588"/>
        <end position="615"/>
    </location>
</feature>
<evidence type="ECO:0000256" key="1">
    <source>
        <dbReference type="ARBA" id="ARBA00004123"/>
    </source>
</evidence>
<dbReference type="InterPro" id="IPR036236">
    <property type="entry name" value="Znf_C2H2_sf"/>
</dbReference>
<reference evidence="15" key="1">
    <citation type="submission" date="2021-11" db="EMBL/GenBank/DDBJ databases">
        <authorList>
            <person name="Schell T."/>
        </authorList>
    </citation>
    <scope>NUCLEOTIDE SEQUENCE</scope>
    <source>
        <strain evidence="15">M5</strain>
    </source>
</reference>
<feature type="binding site" evidence="11">
    <location>
        <position position="70"/>
    </location>
    <ligand>
        <name>Zn(2+)</name>
        <dbReference type="ChEBI" id="CHEBI:29105"/>
    </ligand>
</feature>
<dbReference type="SMART" id="SM00868">
    <property type="entry name" value="zf-AD"/>
    <property type="match status" value="1"/>
</dbReference>
<dbReference type="AlphaFoldDB" id="A0A8J2WFE6"/>
<feature type="domain" description="C2H2-type" evidence="13">
    <location>
        <begin position="326"/>
        <end position="353"/>
    </location>
</feature>
<dbReference type="SMART" id="SM00355">
    <property type="entry name" value="ZnF_C2H2"/>
    <property type="match status" value="13"/>
</dbReference>
<feature type="compositionally biased region" description="Polar residues" evidence="12">
    <location>
        <begin position="665"/>
        <end position="678"/>
    </location>
</feature>
<dbReference type="InterPro" id="IPR012934">
    <property type="entry name" value="Znf_AD"/>
</dbReference>
<dbReference type="PROSITE" id="PS50157">
    <property type="entry name" value="ZINC_FINGER_C2H2_2"/>
    <property type="match status" value="12"/>
</dbReference>
<evidence type="ECO:0000256" key="5">
    <source>
        <dbReference type="ARBA" id="ARBA00022833"/>
    </source>
</evidence>
<dbReference type="Pfam" id="PF00096">
    <property type="entry name" value="zf-C2H2"/>
    <property type="match status" value="9"/>
</dbReference>
<keyword evidence="2 11" id="KW-0479">Metal-binding</keyword>
<dbReference type="EMBL" id="CAKKLH010000080">
    <property type="protein sequence ID" value="CAH0102441.1"/>
    <property type="molecule type" value="Genomic_DNA"/>
</dbReference>
<feature type="binding site" evidence="11">
    <location>
        <position position="26"/>
    </location>
    <ligand>
        <name>Zn(2+)</name>
        <dbReference type="ChEBI" id="CHEBI:29105"/>
    </ligand>
</feature>
<dbReference type="OrthoDB" id="9402531at2759"/>
<keyword evidence="16" id="KW-1185">Reference proteome</keyword>
<dbReference type="Gene3D" id="3.30.160.60">
    <property type="entry name" value="Classic Zinc Finger"/>
    <property type="match status" value="10"/>
</dbReference>
<organism evidence="15 16">
    <name type="scientific">Daphnia galeata</name>
    <dbReference type="NCBI Taxonomy" id="27404"/>
    <lineage>
        <taxon>Eukaryota</taxon>
        <taxon>Metazoa</taxon>
        <taxon>Ecdysozoa</taxon>
        <taxon>Arthropoda</taxon>
        <taxon>Crustacea</taxon>
        <taxon>Branchiopoda</taxon>
        <taxon>Diplostraca</taxon>
        <taxon>Cladocera</taxon>
        <taxon>Anomopoda</taxon>
        <taxon>Daphniidae</taxon>
        <taxon>Daphnia</taxon>
    </lineage>
</organism>
<keyword evidence="6" id="KW-0805">Transcription regulation</keyword>
<dbReference type="FunFam" id="3.30.160.60:FF:000072">
    <property type="entry name" value="zinc finger protein 143 isoform X1"/>
    <property type="match status" value="1"/>
</dbReference>
<feature type="compositionally biased region" description="Basic and acidic residues" evidence="12">
    <location>
        <begin position="640"/>
        <end position="649"/>
    </location>
</feature>
<keyword evidence="9" id="KW-0539">Nucleus</keyword>
<protein>
    <submittedName>
        <fullName evidence="15">Uncharacterized protein</fullName>
    </submittedName>
</protein>
<feature type="domain" description="C2H2-type" evidence="13">
    <location>
        <begin position="474"/>
        <end position="501"/>
    </location>
</feature>
<sequence>MYVLLVNQGDGINPADPSSIWTCRLCGIQMYNPVYLNLFSESGENPLISTIRRFLDIKIEECDKLPTTLCQPCTSKIEELQCFYHHCQDAQKILAVQHGVQIQDERVIENQALIVASNENNITDKVVKEDTTDAIPITTTSTTTLSADKLLETAIKDTCILSGEDSEESGEDSEESLSDDENQTDDQSATEDKEEYSIGKRTRSAMFARKSDPPVPRKRKKLVFTLEYLESKLNRKLDDEEAGRLKEYIQKGQNTKIFEMLVGGGKDQVWKCQYCTEEIRGSPKDVKEHYATLHDAVPIFPCQLCDKVCRSVNYYRIHRLSHLAEYPCETCGKIFKDNSKLVLHRQVHSNKRPHECDVCGKTFKRATTVRVHKRTVHGSKDEQFLFTCELCGKRFKTNFELKKHLDKHPSEDNPLPYQCKYCDSRFPDKAQQITHSNTLHANEGEYVCHICGKKVKTETALENHVKSHSGIRDLKCHICDAAFASRYTLNAHVKRHAITEPLFSCPYCGKGSKSKANLEQHIRIHTGVRPYSCTVCNAAFKHRSHLKVHMTIHTGEHPFACHECNKTFRTNKQRTSHMSYVHNTVRNFACEICGKAFKTLKDLKIHSTLHTGEKNHMCPTCGKAFRVRANYYKHRKIHERTSIEQHQQDSQENGEQVEDQKEAQQADSQPASNEIANVTVTLPTPSTGLLETFNMETTPVLQVPPTTMGTVSTVHEHISVHGTSTISDEGVLLFRSTLPLTNVKEFSGNV</sequence>
<keyword evidence="7" id="KW-0238">DNA-binding</keyword>
<dbReference type="FunFam" id="3.30.160.60:FF:000702">
    <property type="entry name" value="Transcription factor E4F1 isoform 1"/>
    <property type="match status" value="1"/>
</dbReference>
<evidence type="ECO:0000256" key="11">
    <source>
        <dbReference type="PROSITE-ProRule" id="PRU01263"/>
    </source>
</evidence>
<dbReference type="PANTHER" id="PTHR24384">
    <property type="entry name" value="FINGER PUTATIVE TRANSCRIPTION FACTOR FAMILY-RELATED"/>
    <property type="match status" value="1"/>
</dbReference>
<dbReference type="GO" id="GO:0000978">
    <property type="term" value="F:RNA polymerase II cis-regulatory region sequence-specific DNA binding"/>
    <property type="evidence" value="ECO:0007669"/>
    <property type="project" value="TreeGrafter"/>
</dbReference>
<feature type="domain" description="C2H2-type" evidence="13">
    <location>
        <begin position="503"/>
        <end position="530"/>
    </location>
</feature>
<feature type="region of interest" description="Disordered" evidence="12">
    <location>
        <begin position="161"/>
        <end position="214"/>
    </location>
</feature>
<evidence type="ECO:0000256" key="2">
    <source>
        <dbReference type="ARBA" id="ARBA00022723"/>
    </source>
</evidence>
<keyword evidence="3" id="KW-0677">Repeat</keyword>
<accession>A0A8J2WFE6</accession>
<evidence type="ECO:0000256" key="6">
    <source>
        <dbReference type="ARBA" id="ARBA00023015"/>
    </source>
</evidence>